<proteinExistence type="inferred from homology"/>
<dbReference type="Proteomes" id="UP000403266">
    <property type="component" value="Unassembled WGS sequence"/>
</dbReference>
<sequence>MVKSELVRKLAEHDRHLSRHDFEKVVDAILHVIRDGLARGDRVELRGFGTFALRKYAARMGCNPRTKTPVSVPEKVVPAFKVAKEMHQRLNPTSLRYQSRTAFMASYVADIASPSYARCG</sequence>
<accession>A0A5N7MHG9</accession>
<dbReference type="RefSeq" id="WP_152712251.1">
    <property type="nucleotide sequence ID" value="NZ_VOSJ01000037.1"/>
</dbReference>
<dbReference type="Gene3D" id="4.10.520.10">
    <property type="entry name" value="IHF-like DNA-binding proteins"/>
    <property type="match status" value="1"/>
</dbReference>
<dbReference type="GO" id="GO:0003677">
    <property type="term" value="F:DNA binding"/>
    <property type="evidence" value="ECO:0007669"/>
    <property type="project" value="UniProtKB-KW"/>
</dbReference>
<reference evidence="4 5" key="1">
    <citation type="journal article" date="2019" name="Syst. Appl. Microbiol.">
        <title>Microvirga tunisiensis sp. nov., a root nodule symbiotic bacterium isolated from Lupinus micranthus and L. luteus grown in Northern Tunisia.</title>
        <authorList>
            <person name="Msaddak A."/>
            <person name="Rejili M."/>
            <person name="Duran D."/>
            <person name="Mars M."/>
            <person name="Palacios J.M."/>
            <person name="Ruiz-Argueso T."/>
            <person name="Rey L."/>
            <person name="Imperial J."/>
        </authorList>
    </citation>
    <scope>NUCLEOTIDE SEQUENCE [LARGE SCALE GENOMIC DNA]</scope>
    <source>
        <strain evidence="4 5">Lmie10</strain>
    </source>
</reference>
<dbReference type="AlphaFoldDB" id="A0A5N7MHG9"/>
<evidence type="ECO:0000256" key="3">
    <source>
        <dbReference type="RuleBase" id="RU003939"/>
    </source>
</evidence>
<protein>
    <submittedName>
        <fullName evidence="4">Integration host factor subunit beta</fullName>
    </submittedName>
</protein>
<dbReference type="InterPro" id="IPR010992">
    <property type="entry name" value="IHF-like_DNA-bd_dom_sf"/>
</dbReference>
<dbReference type="GO" id="GO:0030527">
    <property type="term" value="F:structural constituent of chromatin"/>
    <property type="evidence" value="ECO:0007669"/>
    <property type="project" value="InterPro"/>
</dbReference>
<keyword evidence="2" id="KW-0238">DNA-binding</keyword>
<dbReference type="GO" id="GO:0005829">
    <property type="term" value="C:cytosol"/>
    <property type="evidence" value="ECO:0007669"/>
    <property type="project" value="TreeGrafter"/>
</dbReference>
<dbReference type="PANTHER" id="PTHR33175">
    <property type="entry name" value="DNA-BINDING PROTEIN HU"/>
    <property type="match status" value="1"/>
</dbReference>
<dbReference type="InterPro" id="IPR000119">
    <property type="entry name" value="Hist_DNA-bd"/>
</dbReference>
<comment type="similarity">
    <text evidence="1 3">Belongs to the bacterial histone-like protein family.</text>
</comment>
<dbReference type="SUPFAM" id="SSF47729">
    <property type="entry name" value="IHF-like DNA-binding proteins"/>
    <property type="match status" value="1"/>
</dbReference>
<comment type="caution">
    <text evidence="4">The sequence shown here is derived from an EMBL/GenBank/DDBJ whole genome shotgun (WGS) entry which is preliminary data.</text>
</comment>
<name>A0A5N7MHG9_9HYPH</name>
<evidence type="ECO:0000313" key="4">
    <source>
        <dbReference type="EMBL" id="MPR26180.1"/>
    </source>
</evidence>
<keyword evidence="5" id="KW-1185">Reference proteome</keyword>
<dbReference type="Pfam" id="PF00216">
    <property type="entry name" value="Bac_DNA_binding"/>
    <property type="match status" value="1"/>
</dbReference>
<dbReference type="OrthoDB" id="9804203at2"/>
<dbReference type="CDD" id="cd13836">
    <property type="entry name" value="IHF_B"/>
    <property type="match status" value="1"/>
</dbReference>
<evidence type="ECO:0000256" key="2">
    <source>
        <dbReference type="ARBA" id="ARBA00023125"/>
    </source>
</evidence>
<dbReference type="PANTHER" id="PTHR33175:SF5">
    <property type="entry name" value="INTEGRATION HOST FACTOR SUBUNIT BETA"/>
    <property type="match status" value="1"/>
</dbReference>
<organism evidence="4 5">
    <name type="scientific">Microvirga tunisiensis</name>
    <dbReference type="NCBI Taxonomy" id="2108360"/>
    <lineage>
        <taxon>Bacteria</taxon>
        <taxon>Pseudomonadati</taxon>
        <taxon>Pseudomonadota</taxon>
        <taxon>Alphaproteobacteria</taxon>
        <taxon>Hyphomicrobiales</taxon>
        <taxon>Methylobacteriaceae</taxon>
        <taxon>Microvirga</taxon>
    </lineage>
</organism>
<evidence type="ECO:0000313" key="5">
    <source>
        <dbReference type="Proteomes" id="UP000403266"/>
    </source>
</evidence>
<gene>
    <name evidence="4" type="ORF">FS320_13310</name>
</gene>
<dbReference type="PRINTS" id="PR01727">
    <property type="entry name" value="DNABINDINGHU"/>
</dbReference>
<evidence type="ECO:0000256" key="1">
    <source>
        <dbReference type="ARBA" id="ARBA00010529"/>
    </source>
</evidence>
<dbReference type="EMBL" id="VOSK01000042">
    <property type="protein sequence ID" value="MPR26180.1"/>
    <property type="molecule type" value="Genomic_DNA"/>
</dbReference>
<dbReference type="SMART" id="SM00411">
    <property type="entry name" value="BHL"/>
    <property type="match status" value="1"/>
</dbReference>